<evidence type="ECO:0000256" key="1">
    <source>
        <dbReference type="SAM" id="MobiDB-lite"/>
    </source>
</evidence>
<accession>A0A2P2CF59</accession>
<feature type="region of interest" description="Disordered" evidence="1">
    <location>
        <begin position="1"/>
        <end position="23"/>
    </location>
</feature>
<evidence type="ECO:0000313" key="2">
    <source>
        <dbReference type="EMBL" id="CUR60634.1"/>
    </source>
</evidence>
<name>A0A2P2CF59_9ZZZZ</name>
<organism evidence="2">
    <name type="scientific">metagenome</name>
    <dbReference type="NCBI Taxonomy" id="256318"/>
    <lineage>
        <taxon>unclassified sequences</taxon>
        <taxon>metagenomes</taxon>
    </lineage>
</organism>
<sequence length="185" mass="19890">MAPTTTDSSRTETEMSTQDTHAEVIPLRPASPMASVQGSLALDLTPRAAPPRPRLRSAHTNDLVAAEPATRSRVDAFVGRYLQAAVEIGAGDRPVAQLLRHTVPEVYDDLVGRARTVSAAAGLTPGRVRGPNPTRPVVVGVRTALIRSDAVEASAHVRYGRRSRAVAARFEIVRDRWQCVALAWG</sequence>
<dbReference type="Pfam" id="PF20060">
    <property type="entry name" value="DUF6459"/>
    <property type="match status" value="1"/>
</dbReference>
<proteinExistence type="predicted"/>
<dbReference type="EMBL" id="CZKB01000014">
    <property type="protein sequence ID" value="CUR60634.1"/>
    <property type="molecule type" value="Genomic_DNA"/>
</dbReference>
<protein>
    <recommendedName>
        <fullName evidence="3">Alanine, arginine and proline rich protein</fullName>
    </recommendedName>
</protein>
<feature type="compositionally biased region" description="Polar residues" evidence="1">
    <location>
        <begin position="1"/>
        <end position="19"/>
    </location>
</feature>
<gene>
    <name evidence="2" type="ORF">NOCA1210208</name>
</gene>
<dbReference type="AlphaFoldDB" id="A0A2P2CF59"/>
<reference evidence="2" key="1">
    <citation type="submission" date="2015-08" db="EMBL/GenBank/DDBJ databases">
        <authorList>
            <person name="Babu N.S."/>
            <person name="Beckwith C.J."/>
            <person name="Beseler K.G."/>
            <person name="Brison A."/>
            <person name="Carone J.V."/>
            <person name="Caskin T.P."/>
            <person name="Diamond M."/>
            <person name="Durham M.E."/>
            <person name="Foxe J.M."/>
            <person name="Go M."/>
            <person name="Henderson B.A."/>
            <person name="Jones I.B."/>
            <person name="McGettigan J.A."/>
            <person name="Micheletti S.J."/>
            <person name="Nasrallah M.E."/>
            <person name="Ortiz D."/>
            <person name="Piller C.R."/>
            <person name="Privatt S.R."/>
            <person name="Schneider S.L."/>
            <person name="Sharp S."/>
            <person name="Smith T.C."/>
            <person name="Stanton J.D."/>
            <person name="Ullery H.E."/>
            <person name="Wilson R.J."/>
            <person name="Serrano M.G."/>
            <person name="Buck G."/>
            <person name="Lee V."/>
            <person name="Wang Y."/>
            <person name="Carvalho R."/>
            <person name="Voegtly L."/>
            <person name="Shi R."/>
            <person name="Duckworth R."/>
            <person name="Johnson A."/>
            <person name="Loviza R."/>
            <person name="Walstead R."/>
            <person name="Shah Z."/>
            <person name="Kiflezghi M."/>
            <person name="Wade K."/>
            <person name="Ball S.L."/>
            <person name="Bradley K.W."/>
            <person name="Asai D.J."/>
            <person name="Bowman C.A."/>
            <person name="Russell D.A."/>
            <person name="Pope W.H."/>
            <person name="Jacobs-Sera D."/>
            <person name="Hendrix R.W."/>
            <person name="Hatfull G.F."/>
        </authorList>
    </citation>
    <scope>NUCLEOTIDE SEQUENCE</scope>
</reference>
<evidence type="ECO:0008006" key="3">
    <source>
        <dbReference type="Google" id="ProtNLM"/>
    </source>
</evidence>
<dbReference type="InterPro" id="IPR045596">
    <property type="entry name" value="DUF6459"/>
</dbReference>